<organism evidence="2 3">
    <name type="scientific">Dinothrombium tinctorium</name>
    <dbReference type="NCBI Taxonomy" id="1965070"/>
    <lineage>
        <taxon>Eukaryota</taxon>
        <taxon>Metazoa</taxon>
        <taxon>Ecdysozoa</taxon>
        <taxon>Arthropoda</taxon>
        <taxon>Chelicerata</taxon>
        <taxon>Arachnida</taxon>
        <taxon>Acari</taxon>
        <taxon>Acariformes</taxon>
        <taxon>Trombidiformes</taxon>
        <taxon>Prostigmata</taxon>
        <taxon>Anystina</taxon>
        <taxon>Parasitengona</taxon>
        <taxon>Trombidioidea</taxon>
        <taxon>Trombidiidae</taxon>
        <taxon>Dinothrombium</taxon>
    </lineage>
</organism>
<dbReference type="OrthoDB" id="10257415at2759"/>
<dbReference type="PROSITE" id="PS50017">
    <property type="entry name" value="DEATH_DOMAIN"/>
    <property type="match status" value="1"/>
</dbReference>
<name>A0A3S3NLN2_9ACAR</name>
<sequence length="656" mass="75828">MALFEYEKIRTQVLACINNALTDENFEGLINLCKPMIEKGANGVDVDIKAAVDTAFKDILHEFIILRKPDCNYELYESLLNLAINAARNDLSARNLPIMLLTDLFDCKTLTQCEQLFDLVEKRVDIWKEEAFFKNVKNQILRSCNDLLRRLSKSQNTVFCGRILVFLAKFFPLFERSGLNLISEFNQDNVTSISIQDEGVLTESMITDGCLEEGEMPSTDSIQVDYNLYRKFWQLQDTFRHPLQFYNKGSWKQFQLYANDVIQAFNSYKLDPSTTSNFQILGTKDKSDHVYFSKYLTNQKLLELQLSDSNFRRYILIQFLILFQYLLANVRFKQDTQTLSEEQSNWIKETNEKVLKLIEETPPNGVEMRKCVENLLKREEYWNIWKNELCPDLKEINEPVTNKPPTKKRKLGDEVKAAVNANKIVIGNPELTKLWNFCPDNWEACRSKKRIFTPTVEKYFEEIIHLSDEERQKKINEDSNFTWRALRLLSQKSPHFFTPSNQMVKTIHSYLDSVTEKLSKDLAAGGSKVGTDIAIDDAEDISDDELLKQVEEQTVSGGDRTPLVNHGSDTPNGIAGAVNPAVIKDIAEKLRSDWKKVAPLLKFESDEIEYFESEFKESIDQAKQMLTIWLERVEPEEATTSYLQTIFNKASVHINI</sequence>
<dbReference type="InterPro" id="IPR011029">
    <property type="entry name" value="DEATH-like_dom_sf"/>
</dbReference>
<dbReference type="InterPro" id="IPR000488">
    <property type="entry name" value="Death_dom"/>
</dbReference>
<gene>
    <name evidence="2" type="ORF">B4U79_12294</name>
</gene>
<evidence type="ECO:0000313" key="2">
    <source>
        <dbReference type="EMBL" id="RWS05109.1"/>
    </source>
</evidence>
<proteinExistence type="predicted"/>
<keyword evidence="3" id="KW-1185">Reference proteome</keyword>
<evidence type="ECO:0000259" key="1">
    <source>
        <dbReference type="PROSITE" id="PS50017"/>
    </source>
</evidence>
<dbReference type="SUPFAM" id="SSF47986">
    <property type="entry name" value="DEATH domain"/>
    <property type="match status" value="1"/>
</dbReference>
<dbReference type="PANTHER" id="PTHR13265:SF0">
    <property type="entry name" value="HPR1"/>
    <property type="match status" value="1"/>
</dbReference>
<dbReference type="InterPro" id="IPR021861">
    <property type="entry name" value="THO_THOC1"/>
</dbReference>
<protein>
    <submittedName>
        <fullName evidence="2">THO complex subunit 1-like protein</fullName>
    </submittedName>
</protein>
<accession>A0A3S3NLN2</accession>
<dbReference type="AlphaFoldDB" id="A0A3S3NLN2"/>
<dbReference type="GO" id="GO:0007165">
    <property type="term" value="P:signal transduction"/>
    <property type="evidence" value="ECO:0007669"/>
    <property type="project" value="InterPro"/>
</dbReference>
<reference evidence="2 3" key="1">
    <citation type="journal article" date="2018" name="Gigascience">
        <title>Genomes of trombidid mites reveal novel predicted allergens and laterally-transferred genes associated with secondary metabolism.</title>
        <authorList>
            <person name="Dong X."/>
            <person name="Chaisiri K."/>
            <person name="Xia D."/>
            <person name="Armstrong S.D."/>
            <person name="Fang Y."/>
            <person name="Donnelly M.J."/>
            <person name="Kadowaki T."/>
            <person name="McGarry J.W."/>
            <person name="Darby A.C."/>
            <person name="Makepeace B.L."/>
        </authorList>
    </citation>
    <scope>NUCLEOTIDE SEQUENCE [LARGE SCALE GENOMIC DNA]</scope>
    <source>
        <strain evidence="2">UoL-WK</strain>
    </source>
</reference>
<dbReference type="GO" id="GO:0000445">
    <property type="term" value="C:THO complex part of transcription export complex"/>
    <property type="evidence" value="ECO:0007669"/>
    <property type="project" value="TreeGrafter"/>
</dbReference>
<dbReference type="Pfam" id="PF11957">
    <property type="entry name" value="efThoc1"/>
    <property type="match status" value="1"/>
</dbReference>
<evidence type="ECO:0000313" key="3">
    <source>
        <dbReference type="Proteomes" id="UP000285301"/>
    </source>
</evidence>
<comment type="caution">
    <text evidence="2">The sequence shown here is derived from an EMBL/GenBank/DDBJ whole genome shotgun (WGS) entry which is preliminary data.</text>
</comment>
<dbReference type="GO" id="GO:0006406">
    <property type="term" value="P:mRNA export from nucleus"/>
    <property type="evidence" value="ECO:0007669"/>
    <property type="project" value="TreeGrafter"/>
</dbReference>
<feature type="domain" description="Death" evidence="1">
    <location>
        <begin position="579"/>
        <end position="651"/>
    </location>
</feature>
<dbReference type="EMBL" id="NCKU01005022">
    <property type="protein sequence ID" value="RWS05109.1"/>
    <property type="molecule type" value="Genomic_DNA"/>
</dbReference>
<dbReference type="CDD" id="cd01670">
    <property type="entry name" value="Death"/>
    <property type="match status" value="1"/>
</dbReference>
<dbReference type="Pfam" id="PF00531">
    <property type="entry name" value="Death"/>
    <property type="match status" value="1"/>
</dbReference>
<dbReference type="STRING" id="1965070.A0A3S3NLN2"/>
<dbReference type="Proteomes" id="UP000285301">
    <property type="component" value="Unassembled WGS sequence"/>
</dbReference>
<dbReference type="PANTHER" id="PTHR13265">
    <property type="entry name" value="THO COMPLEX SUBUNIT 1"/>
    <property type="match status" value="1"/>
</dbReference>
<dbReference type="Gene3D" id="1.10.533.10">
    <property type="entry name" value="Death Domain, Fas"/>
    <property type="match status" value="1"/>
</dbReference>